<protein>
    <submittedName>
        <fullName evidence="1">Uncharacterized protein</fullName>
    </submittedName>
</protein>
<dbReference type="EMBL" id="SNRY01000157">
    <property type="protein sequence ID" value="KAA6345772.1"/>
    <property type="molecule type" value="Genomic_DNA"/>
</dbReference>
<evidence type="ECO:0000313" key="1">
    <source>
        <dbReference type="EMBL" id="KAA6345772.1"/>
    </source>
</evidence>
<proteinExistence type="predicted"/>
<accession>A0A5J4SJ45</accession>
<dbReference type="AlphaFoldDB" id="A0A5J4SJ45"/>
<comment type="caution">
    <text evidence="1">The sequence shown here is derived from an EMBL/GenBank/DDBJ whole genome shotgun (WGS) entry which is preliminary data.</text>
</comment>
<gene>
    <name evidence="1" type="ORF">EZS27_006708</name>
</gene>
<name>A0A5J4SJ45_9ZZZZ</name>
<sequence length="117" mass="14046">MSVHIRFNLDHDFFMEPLSVIVEWKFPFLPRIGEAVNAWIWIEETQISPEKIESILTTEGKKSRDAQIHRNFTLNDWLYEVGMECDKVYDISYYKEKSEPHNIYVRMCLNDTGTYHR</sequence>
<reference evidence="1" key="1">
    <citation type="submission" date="2019-03" db="EMBL/GenBank/DDBJ databases">
        <title>Single cell metagenomics reveals metabolic interactions within the superorganism composed of flagellate Streblomastix strix and complex community of Bacteroidetes bacteria on its surface.</title>
        <authorList>
            <person name="Treitli S.C."/>
            <person name="Kolisko M."/>
            <person name="Husnik F."/>
            <person name="Keeling P."/>
            <person name="Hampl V."/>
        </authorList>
    </citation>
    <scope>NUCLEOTIDE SEQUENCE</scope>
    <source>
        <strain evidence="1">STM</strain>
    </source>
</reference>
<organism evidence="1">
    <name type="scientific">termite gut metagenome</name>
    <dbReference type="NCBI Taxonomy" id="433724"/>
    <lineage>
        <taxon>unclassified sequences</taxon>
        <taxon>metagenomes</taxon>
        <taxon>organismal metagenomes</taxon>
    </lineage>
</organism>